<dbReference type="Proteomes" id="UP000694569">
    <property type="component" value="Unplaced"/>
</dbReference>
<dbReference type="PANTHER" id="PTHR12112">
    <property type="entry name" value="BNIP - RELATED"/>
    <property type="match status" value="1"/>
</dbReference>
<dbReference type="Pfam" id="PF12496">
    <property type="entry name" value="BNIP2"/>
    <property type="match status" value="1"/>
</dbReference>
<keyword evidence="8" id="KW-1185">Reference proteome</keyword>
<protein>
    <recommendedName>
        <fullName evidence="4">Bcl-2/adenovirus E1B 19 kDa-interacting protein 2-like protein</fullName>
    </recommendedName>
</protein>
<dbReference type="InterPro" id="IPR036865">
    <property type="entry name" value="CRAL-TRIO_dom_sf"/>
</dbReference>
<reference evidence="7" key="1">
    <citation type="submission" date="2025-08" db="UniProtKB">
        <authorList>
            <consortium name="Ensembl"/>
        </authorList>
    </citation>
    <scope>IDENTIFICATION</scope>
</reference>
<evidence type="ECO:0000256" key="1">
    <source>
        <dbReference type="ARBA" id="ARBA00022703"/>
    </source>
</evidence>
<dbReference type="InterPro" id="IPR022181">
    <property type="entry name" value="Bcl2-/adenovirus-E1B"/>
</dbReference>
<name>A0A8C5R5C2_9ANUR</name>
<dbReference type="AlphaFoldDB" id="A0A8C5R5C2"/>
<dbReference type="FunFam" id="3.40.525.10:FF:000012">
    <property type="entry name" value="bcl-2/adenovirus E1B 19 kDa-interacting protein 2-like protein"/>
    <property type="match status" value="1"/>
</dbReference>
<dbReference type="InterPro" id="IPR033461">
    <property type="entry name" value="WRNPLPNID"/>
</dbReference>
<comment type="function">
    <text evidence="2">May be a bridge molecule between BCL2 and ARHGAP1/CDC42 in promoting cell death.</text>
</comment>
<feature type="compositionally biased region" description="Basic and acidic residues" evidence="5">
    <location>
        <begin position="1"/>
        <end position="17"/>
    </location>
</feature>
<comment type="subunit">
    <text evidence="3">Homodimer. Interacts with BCL2, ARHGAP1, MIF and GFER.</text>
</comment>
<proteinExistence type="predicted"/>
<dbReference type="SMART" id="SM00516">
    <property type="entry name" value="SEC14"/>
    <property type="match status" value="1"/>
</dbReference>
<sequence>MELKEEWQDEEFPRPLPEEAQEEDSDSKEDDDEPAVGPSNTLELCGNRHVRRRLSAPALRFNLENSEGSAGSSEVLNRTTDDLDFDIDDLETPSSNELLDFSENSHEFEWEDDLPKPNKSEDKAYTETLVTDLEDKTGRKWRIFLIGEHKVDMTAIEPYQQVISHGGYYGDGLNAVVVFASCYLPESSIPDYQYVMDNLFRYIIGTLDLMVAEDYMLIYLNGATPRSKLPTIGWLKRCYQATGRRLKKNLKSVMIVHPTWYVKALLSIIRPFISSKFGRKVKFVSSLSNLSQIVSLEHIHIPECIQKLIMLDTVNSQYNSFMFWKQPIPKLDLSELEFLGFEEPKKHQAKTSGQKKDEGDDVLLQYSAFNFWRAPIASIDTLDFDFL</sequence>
<feature type="compositionally biased region" description="Acidic residues" evidence="5">
    <location>
        <begin position="19"/>
        <end position="34"/>
    </location>
</feature>
<dbReference type="Pfam" id="PF13716">
    <property type="entry name" value="CRAL_TRIO_2"/>
    <property type="match status" value="1"/>
</dbReference>
<evidence type="ECO:0000313" key="7">
    <source>
        <dbReference type="Ensembl" id="ENSLLEP00000047156.1"/>
    </source>
</evidence>
<evidence type="ECO:0000313" key="8">
    <source>
        <dbReference type="Proteomes" id="UP000694569"/>
    </source>
</evidence>
<dbReference type="GO" id="GO:0005737">
    <property type="term" value="C:cytoplasm"/>
    <property type="evidence" value="ECO:0007669"/>
    <property type="project" value="TreeGrafter"/>
</dbReference>
<accession>A0A8C5R5C2</accession>
<dbReference type="SUPFAM" id="SSF52087">
    <property type="entry name" value="CRAL/TRIO domain"/>
    <property type="match status" value="1"/>
</dbReference>
<dbReference type="GeneTree" id="ENSGT00940000158531"/>
<reference evidence="7" key="2">
    <citation type="submission" date="2025-09" db="UniProtKB">
        <authorList>
            <consortium name="Ensembl"/>
        </authorList>
    </citation>
    <scope>IDENTIFICATION</scope>
</reference>
<evidence type="ECO:0000259" key="6">
    <source>
        <dbReference type="PROSITE" id="PS50191"/>
    </source>
</evidence>
<evidence type="ECO:0000256" key="4">
    <source>
        <dbReference type="ARBA" id="ARBA00073394"/>
    </source>
</evidence>
<dbReference type="OrthoDB" id="19923at2759"/>
<dbReference type="Pfam" id="PF15017">
    <property type="entry name" value="WRNPLPNID"/>
    <property type="match status" value="1"/>
</dbReference>
<dbReference type="Gene3D" id="3.40.525.10">
    <property type="entry name" value="CRAL-TRIO lipid binding domain"/>
    <property type="match status" value="1"/>
</dbReference>
<evidence type="ECO:0000256" key="3">
    <source>
        <dbReference type="ARBA" id="ARBA00065286"/>
    </source>
</evidence>
<evidence type="ECO:0000256" key="2">
    <source>
        <dbReference type="ARBA" id="ARBA00055513"/>
    </source>
</evidence>
<feature type="region of interest" description="Disordered" evidence="5">
    <location>
        <begin position="1"/>
        <end position="44"/>
    </location>
</feature>
<feature type="domain" description="CRAL-TRIO" evidence="6">
    <location>
        <begin position="152"/>
        <end position="313"/>
    </location>
</feature>
<keyword evidence="1" id="KW-0053">Apoptosis</keyword>
<dbReference type="GO" id="GO:0006915">
    <property type="term" value="P:apoptotic process"/>
    <property type="evidence" value="ECO:0007669"/>
    <property type="project" value="UniProtKB-KW"/>
</dbReference>
<organism evidence="7 8">
    <name type="scientific">Leptobrachium leishanense</name>
    <name type="common">Leishan spiny toad</name>
    <dbReference type="NCBI Taxonomy" id="445787"/>
    <lineage>
        <taxon>Eukaryota</taxon>
        <taxon>Metazoa</taxon>
        <taxon>Chordata</taxon>
        <taxon>Craniata</taxon>
        <taxon>Vertebrata</taxon>
        <taxon>Euteleostomi</taxon>
        <taxon>Amphibia</taxon>
        <taxon>Batrachia</taxon>
        <taxon>Anura</taxon>
        <taxon>Pelobatoidea</taxon>
        <taxon>Megophryidae</taxon>
        <taxon>Leptobrachium</taxon>
    </lineage>
</organism>
<dbReference type="InterPro" id="IPR001251">
    <property type="entry name" value="CRAL-TRIO_dom"/>
</dbReference>
<dbReference type="Ensembl" id="ENSLLET00000049013.1">
    <property type="protein sequence ID" value="ENSLLEP00000047156.1"/>
    <property type="gene ID" value="ENSLLEG00000029824.1"/>
</dbReference>
<dbReference type="PROSITE" id="PS50191">
    <property type="entry name" value="CRAL_TRIO"/>
    <property type="match status" value="1"/>
</dbReference>
<dbReference type="PANTHER" id="PTHR12112:SF21">
    <property type="entry name" value="BCL-2_ADENOVIRUS E1B 19 KDA-INTERACTING PROTEIN 2-LIKE PROTEIN"/>
    <property type="match status" value="1"/>
</dbReference>
<dbReference type="CDD" id="cd00170">
    <property type="entry name" value="SEC14"/>
    <property type="match status" value="1"/>
</dbReference>
<evidence type="ECO:0000256" key="5">
    <source>
        <dbReference type="SAM" id="MobiDB-lite"/>
    </source>
</evidence>